<keyword evidence="4" id="KW-1185">Reference proteome</keyword>
<dbReference type="EMBL" id="PUHQ01000004">
    <property type="protein sequence ID" value="KAG0666688.1"/>
    <property type="molecule type" value="Genomic_DNA"/>
</dbReference>
<name>A0A9P6W897_RHOMI</name>
<dbReference type="PANTHER" id="PTHR38048">
    <property type="entry name" value="EXPRESSED PROTEIN"/>
    <property type="match status" value="1"/>
</dbReference>
<dbReference type="Pfam" id="PF01814">
    <property type="entry name" value="Hemerythrin"/>
    <property type="match status" value="1"/>
</dbReference>
<proteinExistence type="predicted"/>
<dbReference type="Gene3D" id="1.20.120.520">
    <property type="entry name" value="nmb1532 protein domain like"/>
    <property type="match status" value="1"/>
</dbReference>
<dbReference type="InterPro" id="IPR053206">
    <property type="entry name" value="Dimeric_xanthone_biosynth"/>
</dbReference>
<sequence>MSKYSLAEAITPSRKAVPPRKAKGRKGGDIELPDYISPEPKNAAERRDWDRMSSRMEGFHTYFRASFKQLFELADGSFAKHGLSVKDFMGVAESFHEHLGFHHGIEEQHIFPVLAKRMPQFRDDHQEEHDAIHKGMDELQMLISRYRSDPTSYSPDDFRRNLASWGPLLFYHLDAEVETLKPEILRRYWTIGEVRRLPM</sequence>
<reference evidence="3 4" key="1">
    <citation type="submission" date="2020-11" db="EMBL/GenBank/DDBJ databases">
        <title>Kefir isolates.</title>
        <authorList>
            <person name="Marcisauskas S."/>
            <person name="Kim Y."/>
            <person name="Blasche S."/>
        </authorList>
    </citation>
    <scope>NUCLEOTIDE SEQUENCE [LARGE SCALE GENOMIC DNA]</scope>
    <source>
        <strain evidence="3 4">KR</strain>
    </source>
</reference>
<dbReference type="CDD" id="cd12108">
    <property type="entry name" value="Hr-like"/>
    <property type="match status" value="1"/>
</dbReference>
<gene>
    <name evidence="3" type="ORF">C6P46_004355</name>
</gene>
<evidence type="ECO:0000256" key="1">
    <source>
        <dbReference type="SAM" id="MobiDB-lite"/>
    </source>
</evidence>
<dbReference type="OrthoDB" id="10044044at2759"/>
<feature type="domain" description="Hemerythrin-like" evidence="2">
    <location>
        <begin position="54"/>
        <end position="183"/>
    </location>
</feature>
<dbReference type="AlphaFoldDB" id="A0A9P6W897"/>
<dbReference type="Proteomes" id="UP000777482">
    <property type="component" value="Unassembled WGS sequence"/>
</dbReference>
<evidence type="ECO:0000313" key="3">
    <source>
        <dbReference type="EMBL" id="KAG0666688.1"/>
    </source>
</evidence>
<protein>
    <recommendedName>
        <fullName evidence="2">Hemerythrin-like domain-containing protein</fullName>
    </recommendedName>
</protein>
<evidence type="ECO:0000259" key="2">
    <source>
        <dbReference type="Pfam" id="PF01814"/>
    </source>
</evidence>
<comment type="caution">
    <text evidence="3">The sequence shown here is derived from an EMBL/GenBank/DDBJ whole genome shotgun (WGS) entry which is preliminary data.</text>
</comment>
<dbReference type="PANTHER" id="PTHR38048:SF1">
    <property type="entry name" value="HEMERYTHRIN-LIKE DOMAIN-CONTAINING PROTEIN"/>
    <property type="match status" value="1"/>
</dbReference>
<dbReference type="InterPro" id="IPR012312">
    <property type="entry name" value="Hemerythrin-like"/>
</dbReference>
<organism evidence="3 4">
    <name type="scientific">Rhodotorula mucilaginosa</name>
    <name type="common">Yeast</name>
    <name type="synonym">Rhodotorula rubra</name>
    <dbReference type="NCBI Taxonomy" id="5537"/>
    <lineage>
        <taxon>Eukaryota</taxon>
        <taxon>Fungi</taxon>
        <taxon>Dikarya</taxon>
        <taxon>Basidiomycota</taxon>
        <taxon>Pucciniomycotina</taxon>
        <taxon>Microbotryomycetes</taxon>
        <taxon>Sporidiobolales</taxon>
        <taxon>Sporidiobolaceae</taxon>
        <taxon>Rhodotorula</taxon>
    </lineage>
</organism>
<evidence type="ECO:0000313" key="4">
    <source>
        <dbReference type="Proteomes" id="UP000777482"/>
    </source>
</evidence>
<feature type="region of interest" description="Disordered" evidence="1">
    <location>
        <begin position="1"/>
        <end position="47"/>
    </location>
</feature>
<accession>A0A9P6W897</accession>